<dbReference type="EC" id="1.5.5.2" evidence="2 5"/>
<dbReference type="AlphaFoldDB" id="A0A6A6JQT7"/>
<dbReference type="InterPro" id="IPR029041">
    <property type="entry name" value="FAD-linked_oxidoreductase-like"/>
</dbReference>
<evidence type="ECO:0000256" key="3">
    <source>
        <dbReference type="ARBA" id="ARBA00023002"/>
    </source>
</evidence>
<dbReference type="RefSeq" id="XP_033656451.1">
    <property type="nucleotide sequence ID" value="XM_033797861.1"/>
</dbReference>
<dbReference type="Pfam" id="PF01619">
    <property type="entry name" value="Pro_dh"/>
    <property type="match status" value="1"/>
</dbReference>
<dbReference type="PANTHER" id="PTHR13914">
    <property type="entry name" value="PROLINE OXIDASE"/>
    <property type="match status" value="1"/>
</dbReference>
<dbReference type="GO" id="GO:0004657">
    <property type="term" value="F:proline dehydrogenase activity"/>
    <property type="evidence" value="ECO:0007669"/>
    <property type="project" value="UniProtKB-EC"/>
</dbReference>
<sequence>MPVPRPPGPLLLHVLQRHNALLLSRTCSTLLPVAITTPLSTRWIHAPTARRNVSAAPLPPSTTSTFSSSETTPSPSEPSLQSEKDKTSSTPLSRLPTTSVLRTYLITTVSSSPTLLSLSFSLLSLILRHPPTSLLSPERNPLLAKILKSTFYAQFCAGESVAEVRQNTGAARKQLGYDGIILEYARELLEAEGKGKIQTEQEIAKDVREWEQGMLDSIAMARSGDFIGFKLSGLGPYALSLLRDGAPPTPMMAESLQRICRAAAEKDVALLPGAEEEATNRGLEAWTLELQRQYNRAGKAVVYTTYQCYLKGTPARLAQHLKLAREGGWIAGVKLVRGAYLATEPRDLIWETKGGTDRCYDACAEAVLKGQWNDVVRPPSGDEAEPFPKLNVVLATHNAASIAKAREIRSEQISSLPPSVSPTTSLPRLAYAQLQGMADEISQDLVQDEARRRDGNSKVVKCMAFGTTRECLGFLMRRAVENREAVGRTEGTRRAMGRELRARVGRWFGLV</sequence>
<dbReference type="SUPFAM" id="SSF51730">
    <property type="entry name" value="FAD-linked oxidoreductase"/>
    <property type="match status" value="1"/>
</dbReference>
<dbReference type="Gene3D" id="3.20.20.220">
    <property type="match status" value="1"/>
</dbReference>
<dbReference type="PANTHER" id="PTHR13914:SF30">
    <property type="entry name" value="PROLINE DEHYDROGENASE"/>
    <property type="match status" value="1"/>
</dbReference>
<keyword evidence="9" id="KW-1185">Reference proteome</keyword>
<keyword evidence="3 5" id="KW-0560">Oxidoreductase</keyword>
<keyword evidence="4 5" id="KW-0642">Proline metabolism</keyword>
<accession>A0A6A6JQT7</accession>
<dbReference type="GO" id="GO:0071949">
    <property type="term" value="F:FAD binding"/>
    <property type="evidence" value="ECO:0007669"/>
    <property type="project" value="TreeGrafter"/>
</dbReference>
<dbReference type="GO" id="GO:0005739">
    <property type="term" value="C:mitochondrion"/>
    <property type="evidence" value="ECO:0007669"/>
    <property type="project" value="TreeGrafter"/>
</dbReference>
<gene>
    <name evidence="8" type="ORF">EI97DRAFT_431151</name>
</gene>
<feature type="domain" description="Proline dehydrogenase" evidence="7">
    <location>
        <begin position="198"/>
        <end position="489"/>
    </location>
</feature>
<dbReference type="GO" id="GO:0010133">
    <property type="term" value="P:L-proline catabolic process to L-glutamate"/>
    <property type="evidence" value="ECO:0007669"/>
    <property type="project" value="TreeGrafter"/>
</dbReference>
<dbReference type="GeneID" id="54551036"/>
<dbReference type="InterPro" id="IPR002872">
    <property type="entry name" value="Proline_DH_dom"/>
</dbReference>
<keyword evidence="5" id="KW-0285">Flavoprotein</keyword>
<feature type="region of interest" description="Disordered" evidence="6">
    <location>
        <begin position="53"/>
        <end position="94"/>
    </location>
</feature>
<evidence type="ECO:0000256" key="6">
    <source>
        <dbReference type="SAM" id="MobiDB-lite"/>
    </source>
</evidence>
<organism evidence="8 9">
    <name type="scientific">Westerdykella ornata</name>
    <dbReference type="NCBI Taxonomy" id="318751"/>
    <lineage>
        <taxon>Eukaryota</taxon>
        <taxon>Fungi</taxon>
        <taxon>Dikarya</taxon>
        <taxon>Ascomycota</taxon>
        <taxon>Pezizomycotina</taxon>
        <taxon>Dothideomycetes</taxon>
        <taxon>Pleosporomycetidae</taxon>
        <taxon>Pleosporales</taxon>
        <taxon>Sporormiaceae</taxon>
        <taxon>Westerdykella</taxon>
    </lineage>
</organism>
<evidence type="ECO:0000256" key="2">
    <source>
        <dbReference type="ARBA" id="ARBA00012695"/>
    </source>
</evidence>
<comment type="cofactor">
    <cofactor evidence="5">
        <name>FAD</name>
        <dbReference type="ChEBI" id="CHEBI:57692"/>
    </cofactor>
</comment>
<name>A0A6A6JQT7_WESOR</name>
<protein>
    <recommendedName>
        <fullName evidence="2 5">Proline dehydrogenase</fullName>
        <ecNumber evidence="2 5">1.5.5.2</ecNumber>
    </recommendedName>
</protein>
<comment type="function">
    <text evidence="5">Converts proline to delta-1-pyrroline-5-carboxylate.</text>
</comment>
<dbReference type="OrthoDB" id="5464at2759"/>
<comment type="similarity">
    <text evidence="1 5">Belongs to the proline oxidase family.</text>
</comment>
<dbReference type="EMBL" id="ML986487">
    <property type="protein sequence ID" value="KAF2278912.1"/>
    <property type="molecule type" value="Genomic_DNA"/>
</dbReference>
<dbReference type="Proteomes" id="UP000800097">
    <property type="component" value="Unassembled WGS sequence"/>
</dbReference>
<reference evidence="8" key="1">
    <citation type="journal article" date="2020" name="Stud. Mycol.">
        <title>101 Dothideomycetes genomes: a test case for predicting lifestyles and emergence of pathogens.</title>
        <authorList>
            <person name="Haridas S."/>
            <person name="Albert R."/>
            <person name="Binder M."/>
            <person name="Bloem J."/>
            <person name="Labutti K."/>
            <person name="Salamov A."/>
            <person name="Andreopoulos B."/>
            <person name="Baker S."/>
            <person name="Barry K."/>
            <person name="Bills G."/>
            <person name="Bluhm B."/>
            <person name="Cannon C."/>
            <person name="Castanera R."/>
            <person name="Culley D."/>
            <person name="Daum C."/>
            <person name="Ezra D."/>
            <person name="Gonzalez J."/>
            <person name="Henrissat B."/>
            <person name="Kuo A."/>
            <person name="Liang C."/>
            <person name="Lipzen A."/>
            <person name="Lutzoni F."/>
            <person name="Magnuson J."/>
            <person name="Mondo S."/>
            <person name="Nolan M."/>
            <person name="Ohm R."/>
            <person name="Pangilinan J."/>
            <person name="Park H.-J."/>
            <person name="Ramirez L."/>
            <person name="Alfaro M."/>
            <person name="Sun H."/>
            <person name="Tritt A."/>
            <person name="Yoshinaga Y."/>
            <person name="Zwiers L.-H."/>
            <person name="Turgeon B."/>
            <person name="Goodwin S."/>
            <person name="Spatafora J."/>
            <person name="Crous P."/>
            <person name="Grigoriev I."/>
        </authorList>
    </citation>
    <scope>NUCLEOTIDE SEQUENCE</scope>
    <source>
        <strain evidence="8">CBS 379.55</strain>
    </source>
</reference>
<feature type="compositionally biased region" description="Low complexity" evidence="6">
    <location>
        <begin position="61"/>
        <end position="79"/>
    </location>
</feature>
<evidence type="ECO:0000256" key="1">
    <source>
        <dbReference type="ARBA" id="ARBA00005869"/>
    </source>
</evidence>
<evidence type="ECO:0000313" key="8">
    <source>
        <dbReference type="EMBL" id="KAF2278912.1"/>
    </source>
</evidence>
<evidence type="ECO:0000313" key="9">
    <source>
        <dbReference type="Proteomes" id="UP000800097"/>
    </source>
</evidence>
<proteinExistence type="inferred from homology"/>
<dbReference type="InterPro" id="IPR015659">
    <property type="entry name" value="Proline_oxidase"/>
</dbReference>
<evidence type="ECO:0000259" key="7">
    <source>
        <dbReference type="Pfam" id="PF01619"/>
    </source>
</evidence>
<comment type="catalytic activity">
    <reaction evidence="5">
        <text>L-proline + a quinone = (S)-1-pyrroline-5-carboxylate + a quinol + H(+)</text>
        <dbReference type="Rhea" id="RHEA:23784"/>
        <dbReference type="ChEBI" id="CHEBI:15378"/>
        <dbReference type="ChEBI" id="CHEBI:17388"/>
        <dbReference type="ChEBI" id="CHEBI:24646"/>
        <dbReference type="ChEBI" id="CHEBI:60039"/>
        <dbReference type="ChEBI" id="CHEBI:132124"/>
        <dbReference type="EC" id="1.5.5.2"/>
    </reaction>
</comment>
<keyword evidence="5" id="KW-0274">FAD</keyword>
<evidence type="ECO:0000256" key="4">
    <source>
        <dbReference type="ARBA" id="ARBA00023062"/>
    </source>
</evidence>
<evidence type="ECO:0000256" key="5">
    <source>
        <dbReference type="RuleBase" id="RU364054"/>
    </source>
</evidence>